<evidence type="ECO:0000256" key="1">
    <source>
        <dbReference type="SAM" id="MobiDB-lite"/>
    </source>
</evidence>
<feature type="compositionally biased region" description="Basic and acidic residues" evidence="1">
    <location>
        <begin position="7"/>
        <end position="27"/>
    </location>
</feature>
<protein>
    <submittedName>
        <fullName evidence="2">Uncharacterized protein</fullName>
    </submittedName>
</protein>
<sequence>MLWQPAKRVERETEGSALAVEKERGERIPPGTPKSSSWVGEDPNKDDLLDELGLGDELEVEKKEGKESSAGNKKTGKPRLTHILAIREKEGTEEYRVSFDNGIFIWMPEEEVKALDLVWDFEKERERVICQEDHEEGETLLHREGKDSYVIVRDARGFLVEMVVENPKGDVTSNLPFTTTFIPTADEVKEAMQKTEGA</sequence>
<dbReference type="EMBL" id="CDMZ01002268">
    <property type="protein sequence ID" value="CUC10009.1"/>
    <property type="molecule type" value="Genomic_DNA"/>
</dbReference>
<reference evidence="2" key="1">
    <citation type="submission" date="2014-11" db="EMBL/GenBank/DDBJ databases">
        <title>Molecular phylogeny of cliff fern family Woodsiaceae with morphological implications.</title>
        <authorList>
            <person name="Shao Y.-Z."/>
            <person name="Wei R."/>
            <person name="Zhang X.-C."/>
        </authorList>
    </citation>
    <scope>NUCLEOTIDE SEQUENCE</scope>
</reference>
<accession>A0A0K6S8S9</accession>
<dbReference type="VEuPathDB" id="CryptoDB:Cvel_6283"/>
<organism evidence="2">
    <name type="scientific">Chromera velia CCMP2878</name>
    <dbReference type="NCBI Taxonomy" id="1169474"/>
    <lineage>
        <taxon>Eukaryota</taxon>
        <taxon>Sar</taxon>
        <taxon>Alveolata</taxon>
        <taxon>Colpodellida</taxon>
        <taxon>Chromeraceae</taxon>
        <taxon>Chromera</taxon>
    </lineage>
</organism>
<proteinExistence type="predicted"/>
<evidence type="ECO:0000313" key="2">
    <source>
        <dbReference type="EMBL" id="CUC10009.1"/>
    </source>
</evidence>
<name>A0A0K6S8S9_9ALVE</name>
<gene>
    <name evidence="2" type="ORF">Cvel_6283.t2.CR1</name>
</gene>
<dbReference type="PhylomeDB" id="A0A0K6S8S9"/>
<dbReference type="AlphaFoldDB" id="A0A0K6S8S9"/>
<feature type="region of interest" description="Disordered" evidence="1">
    <location>
        <begin position="1"/>
        <end position="50"/>
    </location>
</feature>